<dbReference type="EMBL" id="PENI01000023">
    <property type="protein sequence ID" value="RMB82397.1"/>
    <property type="molecule type" value="Genomic_DNA"/>
</dbReference>
<dbReference type="PANTHER" id="PTHR30055">
    <property type="entry name" value="HTH-TYPE TRANSCRIPTIONAL REGULATOR RUTR"/>
    <property type="match status" value="1"/>
</dbReference>
<dbReference type="GO" id="GO:0000976">
    <property type="term" value="F:transcription cis-regulatory region binding"/>
    <property type="evidence" value="ECO:0007669"/>
    <property type="project" value="TreeGrafter"/>
</dbReference>
<gene>
    <name evidence="4" type="ORF">CTZ28_30200</name>
</gene>
<dbReference type="InterPro" id="IPR009057">
    <property type="entry name" value="Homeodomain-like_sf"/>
</dbReference>
<evidence type="ECO:0000313" key="4">
    <source>
        <dbReference type="EMBL" id="RMB82397.1"/>
    </source>
</evidence>
<evidence type="ECO:0000256" key="1">
    <source>
        <dbReference type="ARBA" id="ARBA00023125"/>
    </source>
</evidence>
<dbReference type="SUPFAM" id="SSF46689">
    <property type="entry name" value="Homeodomain-like"/>
    <property type="match status" value="1"/>
</dbReference>
<sequence length="195" mass="20968">MPDRPFRHGNLRQELLDRAEVVLRERGIEALSLRELARDAGVSHGAPRSHFPHRAALLDALVARGYERLADRAEALVHADLAPRERLLALGRAQLDFALRDAALADLMYAAKADGPSPAVEPGVQRLHAASSTVVATSLEMLRGERVDPLRTTLLMSSLTQGIAALIGSGRVPVELGEVLLADALDLFADGRLPG</sequence>
<comment type="caution">
    <text evidence="4">The sequence shown here is derived from an EMBL/GenBank/DDBJ whole genome shotgun (WGS) entry which is preliminary data.</text>
</comment>
<feature type="DNA-binding region" description="H-T-H motif" evidence="2">
    <location>
        <begin position="32"/>
        <end position="51"/>
    </location>
</feature>
<evidence type="ECO:0000256" key="2">
    <source>
        <dbReference type="PROSITE-ProRule" id="PRU00335"/>
    </source>
</evidence>
<keyword evidence="5" id="KW-1185">Reference proteome</keyword>
<dbReference type="SUPFAM" id="SSF48498">
    <property type="entry name" value="Tetracyclin repressor-like, C-terminal domain"/>
    <property type="match status" value="1"/>
</dbReference>
<dbReference type="Proteomes" id="UP000270471">
    <property type="component" value="Unassembled WGS sequence"/>
</dbReference>
<dbReference type="PANTHER" id="PTHR30055:SF220">
    <property type="entry name" value="TETR-FAMILY REGULATORY PROTEIN"/>
    <property type="match status" value="1"/>
</dbReference>
<dbReference type="Pfam" id="PF00440">
    <property type="entry name" value="TetR_N"/>
    <property type="match status" value="1"/>
</dbReference>
<proteinExistence type="predicted"/>
<dbReference type="PROSITE" id="PS50977">
    <property type="entry name" value="HTH_TETR_2"/>
    <property type="match status" value="1"/>
</dbReference>
<reference evidence="4 5" key="1">
    <citation type="submission" date="2017-11" db="EMBL/GenBank/DDBJ databases">
        <title>Draft genome of actinobacteria isolated from guarana (Paullinia cupana (Mart.) Ducke.</title>
        <authorList>
            <person name="Siqueira K.A."/>
            <person name="Liotti R.G."/>
            <person name="Mendes T.A.O."/>
            <person name="Soares M.A."/>
        </authorList>
    </citation>
    <scope>NUCLEOTIDE SEQUENCE [LARGE SCALE GENOMIC DNA]</scope>
    <source>
        <strain evidence="4 5">193</strain>
    </source>
</reference>
<keyword evidence="1 2" id="KW-0238">DNA-binding</keyword>
<evidence type="ECO:0000259" key="3">
    <source>
        <dbReference type="PROSITE" id="PS50977"/>
    </source>
</evidence>
<protein>
    <submittedName>
        <fullName evidence="4">TetR family transcriptional regulator</fullName>
    </submittedName>
</protein>
<feature type="domain" description="HTH tetR-type" evidence="3">
    <location>
        <begin position="9"/>
        <end position="69"/>
    </location>
</feature>
<dbReference type="OrthoDB" id="3173376at2"/>
<dbReference type="AlphaFoldDB" id="A0A3M0HZA1"/>
<dbReference type="Gene3D" id="1.10.357.10">
    <property type="entry name" value="Tetracycline Repressor, domain 2"/>
    <property type="match status" value="1"/>
</dbReference>
<organism evidence="4 5">
    <name type="scientific">Streptomyces shenzhenensis</name>
    <dbReference type="NCBI Taxonomy" id="943815"/>
    <lineage>
        <taxon>Bacteria</taxon>
        <taxon>Bacillati</taxon>
        <taxon>Actinomycetota</taxon>
        <taxon>Actinomycetes</taxon>
        <taxon>Kitasatosporales</taxon>
        <taxon>Streptomycetaceae</taxon>
        <taxon>Streptomyces</taxon>
    </lineage>
</organism>
<dbReference type="GO" id="GO:0003700">
    <property type="term" value="F:DNA-binding transcription factor activity"/>
    <property type="evidence" value="ECO:0007669"/>
    <property type="project" value="TreeGrafter"/>
</dbReference>
<name>A0A3M0HZA1_9ACTN</name>
<dbReference type="RefSeq" id="WP_121892914.1">
    <property type="nucleotide sequence ID" value="NZ_PENI01000023.1"/>
</dbReference>
<dbReference type="InterPro" id="IPR036271">
    <property type="entry name" value="Tet_transcr_reg_TetR-rel_C_sf"/>
</dbReference>
<dbReference type="InterPro" id="IPR050109">
    <property type="entry name" value="HTH-type_TetR-like_transc_reg"/>
</dbReference>
<dbReference type="InterPro" id="IPR001647">
    <property type="entry name" value="HTH_TetR"/>
</dbReference>
<evidence type="ECO:0000313" key="5">
    <source>
        <dbReference type="Proteomes" id="UP000270471"/>
    </source>
</evidence>
<accession>A0A3M0HZA1</accession>